<feature type="transmembrane region" description="Helical" evidence="2">
    <location>
        <begin position="426"/>
        <end position="444"/>
    </location>
</feature>
<protein>
    <submittedName>
        <fullName evidence="3">Uncharacterized protein</fullName>
    </submittedName>
</protein>
<keyword evidence="2" id="KW-0812">Transmembrane</keyword>
<feature type="transmembrane region" description="Helical" evidence="2">
    <location>
        <begin position="12"/>
        <end position="30"/>
    </location>
</feature>
<feature type="transmembrane region" description="Helical" evidence="2">
    <location>
        <begin position="244"/>
        <end position="266"/>
    </location>
</feature>
<dbReference type="RefSeq" id="XP_038072898.1">
    <property type="nucleotide sequence ID" value="XM_038216970.1"/>
</dbReference>
<dbReference type="Gene3D" id="1.20.1250.20">
    <property type="entry name" value="MFS general substrate transporter like domains"/>
    <property type="match status" value="1"/>
</dbReference>
<reference evidence="3" key="1">
    <citation type="submission" date="2022-11" db="UniProtKB">
        <authorList>
            <consortium name="EnsemblMetazoa"/>
        </authorList>
    </citation>
    <scope>IDENTIFICATION</scope>
</reference>
<dbReference type="OrthoDB" id="6499973at2759"/>
<dbReference type="GO" id="GO:0008028">
    <property type="term" value="F:monocarboxylic acid transmembrane transporter activity"/>
    <property type="evidence" value="ECO:0007669"/>
    <property type="project" value="TreeGrafter"/>
</dbReference>
<feature type="transmembrane region" description="Helical" evidence="2">
    <location>
        <begin position="518"/>
        <end position="539"/>
    </location>
</feature>
<dbReference type="InterPro" id="IPR011701">
    <property type="entry name" value="MFS"/>
</dbReference>
<name>A0A914B9P0_PATMI</name>
<keyword evidence="2" id="KW-0472">Membrane</keyword>
<feature type="transmembrane region" description="Helical" evidence="2">
    <location>
        <begin position="483"/>
        <end position="506"/>
    </location>
</feature>
<dbReference type="Proteomes" id="UP000887568">
    <property type="component" value="Unplaced"/>
</dbReference>
<feature type="transmembrane region" description="Helical" evidence="2">
    <location>
        <begin position="184"/>
        <end position="204"/>
    </location>
</feature>
<feature type="transmembrane region" description="Helical" evidence="2">
    <location>
        <begin position="395"/>
        <end position="419"/>
    </location>
</feature>
<organism evidence="3 4">
    <name type="scientific">Patiria miniata</name>
    <name type="common">Bat star</name>
    <name type="synonym">Asterina miniata</name>
    <dbReference type="NCBI Taxonomy" id="46514"/>
    <lineage>
        <taxon>Eukaryota</taxon>
        <taxon>Metazoa</taxon>
        <taxon>Echinodermata</taxon>
        <taxon>Eleutherozoa</taxon>
        <taxon>Asterozoa</taxon>
        <taxon>Asteroidea</taxon>
        <taxon>Valvatacea</taxon>
        <taxon>Valvatida</taxon>
        <taxon>Asterinidae</taxon>
        <taxon>Patiria</taxon>
    </lineage>
</organism>
<feature type="transmembrane region" description="Helical" evidence="2">
    <location>
        <begin position="50"/>
        <end position="69"/>
    </location>
</feature>
<evidence type="ECO:0000256" key="2">
    <source>
        <dbReference type="SAM" id="Phobius"/>
    </source>
</evidence>
<evidence type="ECO:0000313" key="4">
    <source>
        <dbReference type="Proteomes" id="UP000887568"/>
    </source>
</evidence>
<dbReference type="InterPro" id="IPR050327">
    <property type="entry name" value="Proton-linked_MCT"/>
</dbReference>
<feature type="transmembrane region" description="Helical" evidence="2">
    <location>
        <begin position="272"/>
        <end position="296"/>
    </location>
</feature>
<dbReference type="PANTHER" id="PTHR11360:SF303">
    <property type="entry name" value="MAJOR FACILITATOR SUPERFAMILY (MFS) PROFILE DOMAIN-CONTAINING PROTEIN"/>
    <property type="match status" value="1"/>
</dbReference>
<feature type="transmembrane region" description="Helical" evidence="2">
    <location>
        <begin position="352"/>
        <end position="375"/>
    </location>
</feature>
<dbReference type="InterPro" id="IPR036259">
    <property type="entry name" value="MFS_trans_sf"/>
</dbReference>
<keyword evidence="2" id="KW-1133">Transmembrane helix</keyword>
<dbReference type="AlphaFoldDB" id="A0A914B9P0"/>
<dbReference type="PANTHER" id="PTHR11360">
    <property type="entry name" value="MONOCARBOXYLATE TRANSPORTER"/>
    <property type="match status" value="1"/>
</dbReference>
<evidence type="ECO:0000313" key="3">
    <source>
        <dbReference type="EnsemblMetazoa" id="XP_038072898.1"/>
    </source>
</evidence>
<dbReference type="SUPFAM" id="SSF103473">
    <property type="entry name" value="MFS general substrate transporter"/>
    <property type="match status" value="1"/>
</dbReference>
<sequence length="549" mass="60152">MGRFQAGRSHQGWYAVLCLFVSYVLWMWFIKGLGVMLPTLQEQFATQTWLVGWVLSIITAVICITVHEIPRQGFIMGRFQAGRSHQGWYAVLCLFVSYVVDVVHQGTGSDVTNTTRAICNPNLAGRLGAIDYHCSHMYYRLYDTRYHTYHKLQLFSFSTSGRLSYRPHMDTWESLLARPLEVMFGTRTVVTVSGFILGVSMVIASFSTSIVMLTSVLALAAGPAVSVVQILTRALLGRCFTTNYGMAVGIGTAGGAVGLITVGPFTQLLLDTYGWGGALLILGGLTMHLGVCGALFRSASTDETNYSYQPVSTGANEEPQVGSSSAEKAGNLKQSSRLGAVKDALGAQMKHFGFSVCFMFSFWITAVPFICNRFVGDQWIIYYVSQAEAKGFSPYDAVTFTTAGGVGNFVSKILLGVIVDKGLLKLRTAIALMITLSSSALLITPWVNSYWLMSVSSVFYYSGRGAGASLNDMYTRELLGPDLLACAFAWMELVTAILSFSLGFFPGWMYDQTGSFDWAFFILGCISALSWMALLMEWVQARCKSQQTA</sequence>
<dbReference type="GeneID" id="119741230"/>
<proteinExistence type="predicted"/>
<dbReference type="Pfam" id="PF07690">
    <property type="entry name" value="MFS_1"/>
    <property type="match status" value="1"/>
</dbReference>
<feature type="region of interest" description="Disordered" evidence="1">
    <location>
        <begin position="307"/>
        <end position="330"/>
    </location>
</feature>
<feature type="transmembrane region" description="Helical" evidence="2">
    <location>
        <begin position="210"/>
        <end position="232"/>
    </location>
</feature>
<accession>A0A914B9P0</accession>
<dbReference type="EnsemblMetazoa" id="XM_038216970.1">
    <property type="protein sequence ID" value="XP_038072898.1"/>
    <property type="gene ID" value="LOC119741230"/>
</dbReference>
<evidence type="ECO:0000256" key="1">
    <source>
        <dbReference type="SAM" id="MobiDB-lite"/>
    </source>
</evidence>
<keyword evidence="4" id="KW-1185">Reference proteome</keyword>